<dbReference type="PATRIC" id="fig|1434111.4.peg.1639"/>
<sequence length="90" mass="10489">MFLTFTTVIHHTGSFWSRSTQESGLSQKYRKENEKIRKTSLQVKTIEEVIKTKNEQIKFYLKNTIFAGCLKSKLNSTIGIKDSTIRLIYI</sequence>
<organism evidence="1 2">
    <name type="scientific">Methanosarcina lacustris Z-7289</name>
    <dbReference type="NCBI Taxonomy" id="1434111"/>
    <lineage>
        <taxon>Archaea</taxon>
        <taxon>Methanobacteriati</taxon>
        <taxon>Methanobacteriota</taxon>
        <taxon>Stenosarchaea group</taxon>
        <taxon>Methanomicrobia</taxon>
        <taxon>Methanosarcinales</taxon>
        <taxon>Methanosarcinaceae</taxon>
        <taxon>Methanosarcina</taxon>
    </lineage>
</organism>
<evidence type="ECO:0000313" key="1">
    <source>
        <dbReference type="EMBL" id="AKB74522.1"/>
    </source>
</evidence>
<dbReference type="HOGENOM" id="CLU_2433881_0_0_2"/>
<protein>
    <submittedName>
        <fullName evidence="1">Uncharacterized protein</fullName>
    </submittedName>
</protein>
<accession>A0A0E3S5K5</accession>
<proteinExistence type="predicted"/>
<gene>
    <name evidence="1" type="ORF">MSLAZ_1261</name>
</gene>
<dbReference type="KEGG" id="mls:MSLAZ_1261"/>
<evidence type="ECO:0000313" key="2">
    <source>
        <dbReference type="Proteomes" id="UP000033072"/>
    </source>
</evidence>
<reference evidence="1 2" key="1">
    <citation type="submission" date="2014-07" db="EMBL/GenBank/DDBJ databases">
        <title>Methanogenic archaea and the global carbon cycle.</title>
        <authorList>
            <person name="Henriksen J.R."/>
            <person name="Luke J."/>
            <person name="Reinhart S."/>
            <person name="Benedict M.N."/>
            <person name="Youngblut N.D."/>
            <person name="Metcalf M.E."/>
            <person name="Whitaker R.J."/>
            <person name="Metcalf W.W."/>
        </authorList>
    </citation>
    <scope>NUCLEOTIDE SEQUENCE [LARGE SCALE GENOMIC DNA]</scope>
    <source>
        <strain evidence="1 2">Z-7289</strain>
    </source>
</reference>
<name>A0A0E3S5K5_9EURY</name>
<keyword evidence="2" id="KW-1185">Reference proteome</keyword>
<dbReference type="EMBL" id="CP009515">
    <property type="protein sequence ID" value="AKB74522.1"/>
    <property type="molecule type" value="Genomic_DNA"/>
</dbReference>
<dbReference type="Proteomes" id="UP000033072">
    <property type="component" value="Chromosome"/>
</dbReference>
<dbReference type="AlphaFoldDB" id="A0A0E3S5K5"/>